<proteinExistence type="predicted"/>
<keyword evidence="2" id="KW-1003">Cell membrane</keyword>
<evidence type="ECO:0000256" key="3">
    <source>
        <dbReference type="ARBA" id="ARBA00022692"/>
    </source>
</evidence>
<dbReference type="PANTHER" id="PTHR34187">
    <property type="entry name" value="FGR18P"/>
    <property type="match status" value="1"/>
</dbReference>
<dbReference type="EMBL" id="JNVC02000005">
    <property type="protein sequence ID" value="KEZ52052.1"/>
    <property type="molecule type" value="Genomic_DNA"/>
</dbReference>
<evidence type="ECO:0000256" key="6">
    <source>
        <dbReference type="SAM" id="Phobius"/>
    </source>
</evidence>
<evidence type="ECO:0000256" key="4">
    <source>
        <dbReference type="ARBA" id="ARBA00022989"/>
    </source>
</evidence>
<dbReference type="GO" id="GO:0005886">
    <property type="term" value="C:plasma membrane"/>
    <property type="evidence" value="ECO:0007669"/>
    <property type="project" value="UniProtKB-SubCell"/>
</dbReference>
<sequence>MNEVNPLNKTVSSNYIQQHLANERTYLAWIRTSIAIIGIGFLMTNIHFTFLSKLSDMADAITTITGIVSIFSGIGIVLFSTYDYIKKTKQIDTQTFKPSKHIVIFLSIIILVLILGFTFYFFLII</sequence>
<keyword evidence="4 6" id="KW-1133">Transmembrane helix</keyword>
<feature type="transmembrane region" description="Helical" evidence="6">
    <location>
        <begin position="60"/>
        <end position="82"/>
    </location>
</feature>
<evidence type="ECO:0000256" key="1">
    <source>
        <dbReference type="ARBA" id="ARBA00004651"/>
    </source>
</evidence>
<feature type="transmembrane region" description="Helical" evidence="6">
    <location>
        <begin position="26"/>
        <end position="48"/>
    </location>
</feature>
<organism evidence="8 9">
    <name type="scientific">Metabacillus indicus</name>
    <name type="common">Bacillus indicus</name>
    <dbReference type="NCBI Taxonomy" id="246786"/>
    <lineage>
        <taxon>Bacteria</taxon>
        <taxon>Bacillati</taxon>
        <taxon>Bacillota</taxon>
        <taxon>Bacilli</taxon>
        <taxon>Bacillales</taxon>
        <taxon>Bacillaceae</taxon>
        <taxon>Metabacillus</taxon>
    </lineage>
</organism>
<dbReference type="AlphaFoldDB" id="A0A084GXJ0"/>
<evidence type="ECO:0000256" key="5">
    <source>
        <dbReference type="ARBA" id="ARBA00023136"/>
    </source>
</evidence>
<keyword evidence="3 6" id="KW-0812">Transmembrane</keyword>
<gene>
    <name evidence="8" type="ORF">GS18_0213250</name>
</gene>
<feature type="domain" description="DUF202" evidence="7">
    <location>
        <begin position="18"/>
        <end position="88"/>
    </location>
</feature>
<keyword evidence="9" id="KW-1185">Reference proteome</keyword>
<dbReference type="STRING" id="246786.GS18_0213250"/>
<dbReference type="Pfam" id="PF02656">
    <property type="entry name" value="DUF202"/>
    <property type="match status" value="1"/>
</dbReference>
<name>A0A084GXJ0_METID</name>
<protein>
    <recommendedName>
        <fullName evidence="7">DUF202 domain-containing protein</fullName>
    </recommendedName>
</protein>
<reference evidence="8 9" key="1">
    <citation type="journal article" date="2005" name="Int. J. Syst. Evol. Microbiol.">
        <title>Bacillus cibi sp. nov., isolated from jeotgal, a traditional Korean fermented seafood.</title>
        <authorList>
            <person name="Yoon J.H."/>
            <person name="Lee C.H."/>
            <person name="Oh T.K."/>
        </authorList>
    </citation>
    <scope>NUCLEOTIDE SEQUENCE [LARGE SCALE GENOMIC DNA]</scope>
    <source>
        <strain evidence="8 9">DSM 16189</strain>
    </source>
</reference>
<dbReference type="Proteomes" id="UP000028549">
    <property type="component" value="Unassembled WGS sequence"/>
</dbReference>
<dbReference type="PANTHER" id="PTHR34187:SF2">
    <property type="entry name" value="DUF202 DOMAIN-CONTAINING PROTEIN"/>
    <property type="match status" value="1"/>
</dbReference>
<dbReference type="OrthoDB" id="582337at2"/>
<evidence type="ECO:0000313" key="9">
    <source>
        <dbReference type="Proteomes" id="UP000028549"/>
    </source>
</evidence>
<dbReference type="InterPro" id="IPR052053">
    <property type="entry name" value="IM_YidH-like"/>
</dbReference>
<feature type="transmembrane region" description="Helical" evidence="6">
    <location>
        <begin position="102"/>
        <end position="123"/>
    </location>
</feature>
<evidence type="ECO:0000256" key="2">
    <source>
        <dbReference type="ARBA" id="ARBA00022475"/>
    </source>
</evidence>
<evidence type="ECO:0000259" key="7">
    <source>
        <dbReference type="Pfam" id="PF02656"/>
    </source>
</evidence>
<dbReference type="InterPro" id="IPR003807">
    <property type="entry name" value="DUF202"/>
</dbReference>
<comment type="subcellular location">
    <subcellularLocation>
        <location evidence="1">Cell membrane</location>
        <topology evidence="1">Multi-pass membrane protein</topology>
    </subcellularLocation>
</comment>
<keyword evidence="5 6" id="KW-0472">Membrane</keyword>
<comment type="caution">
    <text evidence="8">The sequence shown here is derived from an EMBL/GenBank/DDBJ whole genome shotgun (WGS) entry which is preliminary data.</text>
</comment>
<evidence type="ECO:0000313" key="8">
    <source>
        <dbReference type="EMBL" id="KEZ52052.1"/>
    </source>
</evidence>
<accession>A0A084GXJ0</accession>